<feature type="transmembrane region" description="Helical" evidence="1">
    <location>
        <begin position="276"/>
        <end position="296"/>
    </location>
</feature>
<comment type="caution">
    <text evidence="2">The sequence shown here is derived from an EMBL/GenBank/DDBJ whole genome shotgun (WGS) entry which is preliminary data.</text>
</comment>
<feature type="transmembrane region" description="Helical" evidence="1">
    <location>
        <begin position="156"/>
        <end position="175"/>
    </location>
</feature>
<dbReference type="RefSeq" id="WP_301191753.1">
    <property type="nucleotide sequence ID" value="NZ_JAPDPJ010000046.1"/>
</dbReference>
<keyword evidence="1" id="KW-0472">Membrane</keyword>
<dbReference type="EMBL" id="JAPDPJ010000046">
    <property type="protein sequence ID" value="MCW3788192.1"/>
    <property type="molecule type" value="Genomic_DNA"/>
</dbReference>
<dbReference type="InterPro" id="IPR011989">
    <property type="entry name" value="ARM-like"/>
</dbReference>
<dbReference type="PANTHER" id="PTHR43596">
    <property type="entry name" value="ADP,ATP CARRIER PROTEIN"/>
    <property type="match status" value="1"/>
</dbReference>
<dbReference type="SUPFAM" id="SSF48371">
    <property type="entry name" value="ARM repeat"/>
    <property type="match status" value="1"/>
</dbReference>
<dbReference type="SUPFAM" id="SSF103473">
    <property type="entry name" value="MFS general substrate transporter"/>
    <property type="match status" value="1"/>
</dbReference>
<dbReference type="Gene3D" id="1.25.10.10">
    <property type="entry name" value="Leucine-rich Repeat Variant"/>
    <property type="match status" value="1"/>
</dbReference>
<evidence type="ECO:0000256" key="1">
    <source>
        <dbReference type="SAM" id="Phobius"/>
    </source>
</evidence>
<keyword evidence="1" id="KW-1133">Transmembrane helix</keyword>
<keyword evidence="3" id="KW-1185">Reference proteome</keyword>
<evidence type="ECO:0008006" key="4">
    <source>
        <dbReference type="Google" id="ProtNLM"/>
    </source>
</evidence>
<feature type="transmembrane region" description="Helical" evidence="1">
    <location>
        <begin position="63"/>
        <end position="81"/>
    </location>
</feature>
<feature type="transmembrane region" description="Helical" evidence="1">
    <location>
        <begin position="93"/>
        <end position="114"/>
    </location>
</feature>
<protein>
    <recommendedName>
        <fullName evidence="4">ADP,ATP carrier protein</fullName>
    </recommendedName>
</protein>
<organism evidence="2 3">
    <name type="scientific">Plebeiibacterium sediminum</name>
    <dbReference type="NCBI Taxonomy" id="2992112"/>
    <lineage>
        <taxon>Bacteria</taxon>
        <taxon>Pseudomonadati</taxon>
        <taxon>Bacteroidota</taxon>
        <taxon>Bacteroidia</taxon>
        <taxon>Marinilabiliales</taxon>
        <taxon>Marinilabiliaceae</taxon>
        <taxon>Plebeiibacterium</taxon>
    </lineage>
</organism>
<feature type="transmembrane region" description="Helical" evidence="1">
    <location>
        <begin position="120"/>
        <end position="144"/>
    </location>
</feature>
<feature type="transmembrane region" description="Helical" evidence="1">
    <location>
        <begin position="370"/>
        <end position="390"/>
    </location>
</feature>
<sequence>MEIKYEGRKYLNYLLNAFFDVKPGEVKKVFLMQLNIFLTVTTLLIIKPVANALFLAQIGVDKLPYSFVLVAATALLLSRFYSKKLINRSLSNVIKVTLLVSAFALIVFSVLLQLNLLESWVLYLFYIGVAIFGLLTTSQFWILSNLVFNTREAKRLFGIVGAGAIAGGIFGGYLTTVLAPLVSVENMLFVAAFILFVNVKLNRMIWVRYVNQLNTYQHQKRVVQESKHPIQLIRQSKHLTYLALIIGLGVIVSKLVDFQFSALASRSIYDPDELAAFFGLWFSNFNVISLLIQLLITRRVVGIYGVGSSLFVLPAFILFSTSLLFIFPILAVAILLKTCDVSIKQSINKAATELLALPIPSGIKSQTKSFIDVFVDTAATGISGLLLIFVVNGMNLSTTAVNILIVMVVLVWFYIARKVRIEYISAFKQKLIRQDGKNGKSSIDFSNESVIQGLKKVLEKGTEKQKLFILKKIEQLKDIRFATQVLPLLESENIQIRIEALRCMYFMPMIFDESLLIKYLQDKNIEVRQLTFDILLRYSTEGRVRFIQRFLQNEDPLVSSAALVGLSIEARDNAEMKRVFQLNSLIRDKIDYLKIIVDQEELIAYKSMILRSIGHANVEEFYPFINQSIEIKTDKTIVNEAIKAAGFTLNATFVPVLVSLLCKDEYKDTACQSLAHFGPAIFKDLLIYYEDPSVNSEIKQSIPKVAEYISSPASVDFLLMLIKKEDSLFCINVLNSLNQLRINSPHLLVNKKTVIRMITEEASLFQDILSVLYTQQKMILSDADHELNKKKIELKSELIRQLEFKMDQILESIFKLLGLRYPPEEIGTVYENIQSKSQEQRYAAIEFIENILDNDLKKILIPIIEIAALDKLTDEVVKSMQLKKLNEIECFDLLLNYGDKDIIQSVSAIVNISLKEEALESLIKKYSLF</sequence>
<feature type="transmembrane region" description="Helical" evidence="1">
    <location>
        <begin position="396"/>
        <end position="415"/>
    </location>
</feature>
<accession>A0AAE3SGK4</accession>
<keyword evidence="1" id="KW-0812">Transmembrane</keyword>
<dbReference type="InterPro" id="IPR016024">
    <property type="entry name" value="ARM-type_fold"/>
</dbReference>
<evidence type="ECO:0000313" key="3">
    <source>
        <dbReference type="Proteomes" id="UP001209229"/>
    </source>
</evidence>
<evidence type="ECO:0000313" key="2">
    <source>
        <dbReference type="EMBL" id="MCW3788192.1"/>
    </source>
</evidence>
<dbReference type="InterPro" id="IPR036259">
    <property type="entry name" value="MFS_trans_sf"/>
</dbReference>
<proteinExistence type="predicted"/>
<dbReference type="Proteomes" id="UP001209229">
    <property type="component" value="Unassembled WGS sequence"/>
</dbReference>
<feature type="transmembrane region" description="Helical" evidence="1">
    <location>
        <begin position="181"/>
        <end position="199"/>
    </location>
</feature>
<reference evidence="2" key="1">
    <citation type="submission" date="2022-10" db="EMBL/GenBank/DDBJ databases">
        <authorList>
            <person name="Yu W.X."/>
        </authorList>
    </citation>
    <scope>NUCLEOTIDE SEQUENCE</scope>
    <source>
        <strain evidence="2">AAT</strain>
    </source>
</reference>
<feature type="transmembrane region" description="Helical" evidence="1">
    <location>
        <begin position="36"/>
        <end position="57"/>
    </location>
</feature>
<dbReference type="PANTHER" id="PTHR43596:SF1">
    <property type="entry name" value="ADP,ATP CARRIER PROTEIN"/>
    <property type="match status" value="1"/>
</dbReference>
<feature type="transmembrane region" description="Helical" evidence="1">
    <location>
        <begin position="239"/>
        <end position="256"/>
    </location>
</feature>
<gene>
    <name evidence="2" type="ORF">OM075_17100</name>
</gene>
<name>A0AAE3SGK4_9BACT</name>
<dbReference type="CDD" id="cd06174">
    <property type="entry name" value="MFS"/>
    <property type="match status" value="1"/>
</dbReference>
<dbReference type="AlphaFoldDB" id="A0AAE3SGK4"/>